<organism evidence="2 3">
    <name type="scientific">Patella caerulea</name>
    <name type="common">Rayed Mediterranean limpet</name>
    <dbReference type="NCBI Taxonomy" id="87958"/>
    <lineage>
        <taxon>Eukaryota</taxon>
        <taxon>Metazoa</taxon>
        <taxon>Spiralia</taxon>
        <taxon>Lophotrochozoa</taxon>
        <taxon>Mollusca</taxon>
        <taxon>Gastropoda</taxon>
        <taxon>Patellogastropoda</taxon>
        <taxon>Patelloidea</taxon>
        <taxon>Patellidae</taxon>
        <taxon>Patella</taxon>
    </lineage>
</organism>
<gene>
    <name evidence="2" type="ORF">SNE40_007860</name>
</gene>
<protein>
    <submittedName>
        <fullName evidence="2">Uncharacterized protein</fullName>
    </submittedName>
</protein>
<comment type="caution">
    <text evidence="2">The sequence shown here is derived from an EMBL/GenBank/DDBJ whole genome shotgun (WGS) entry which is preliminary data.</text>
</comment>
<accession>A0AAN8JYS5</accession>
<feature type="region of interest" description="Disordered" evidence="1">
    <location>
        <begin position="1"/>
        <end position="22"/>
    </location>
</feature>
<dbReference type="AlphaFoldDB" id="A0AAN8JYS5"/>
<evidence type="ECO:0000313" key="3">
    <source>
        <dbReference type="Proteomes" id="UP001347796"/>
    </source>
</evidence>
<dbReference type="Proteomes" id="UP001347796">
    <property type="component" value="Unassembled WGS sequence"/>
</dbReference>
<dbReference type="EMBL" id="JAZGQO010000006">
    <property type="protein sequence ID" value="KAK6185680.1"/>
    <property type="molecule type" value="Genomic_DNA"/>
</dbReference>
<sequence length="207" mass="22653">MQSTTRTGNSNTERGESLADTNTDVERALSQTTNLSINDLCSILQQAADSENTGNVAGTTTTTTSPGGQQIASMLNLLSNVVPPASIMARKTPLRLVRDFVSMAPQSDNTNVDFGNVEIKIKDNRIPHDRISPAQFLEGSAKILTEMITDNCTQETILAYSRYLAKVAAFAQVFIWDKDDNFLMQSMLRQKAESNRGSIPTKKSIYA</sequence>
<proteinExistence type="predicted"/>
<name>A0AAN8JYS5_PATCE</name>
<evidence type="ECO:0000256" key="1">
    <source>
        <dbReference type="SAM" id="MobiDB-lite"/>
    </source>
</evidence>
<evidence type="ECO:0000313" key="2">
    <source>
        <dbReference type="EMBL" id="KAK6185680.1"/>
    </source>
</evidence>
<keyword evidence="3" id="KW-1185">Reference proteome</keyword>
<feature type="compositionally biased region" description="Polar residues" evidence="1">
    <location>
        <begin position="1"/>
        <end position="12"/>
    </location>
</feature>
<reference evidence="2 3" key="1">
    <citation type="submission" date="2024-01" db="EMBL/GenBank/DDBJ databases">
        <title>The genome of the rayed Mediterranean limpet Patella caerulea (Linnaeus, 1758).</title>
        <authorList>
            <person name="Anh-Thu Weber A."/>
            <person name="Halstead-Nussloch G."/>
        </authorList>
    </citation>
    <scope>NUCLEOTIDE SEQUENCE [LARGE SCALE GENOMIC DNA]</scope>
    <source>
        <strain evidence="2">AATW-2023a</strain>
        <tissue evidence="2">Whole specimen</tissue>
    </source>
</reference>